<gene>
    <name evidence="2" type="ORF">EVAR_100567_1</name>
</gene>
<proteinExistence type="predicted"/>
<sequence length="75" mass="8265">MDMKLHANTKVFRYPQFSLPPSVADDDGSFGHSARANDTEGTTRRKCVVAPSRATNCTVRVTVVVVDDPFVVARR</sequence>
<protein>
    <submittedName>
        <fullName evidence="2">Uncharacterized protein</fullName>
    </submittedName>
</protein>
<evidence type="ECO:0000256" key="1">
    <source>
        <dbReference type="SAM" id="MobiDB-lite"/>
    </source>
</evidence>
<comment type="caution">
    <text evidence="2">The sequence shown here is derived from an EMBL/GenBank/DDBJ whole genome shotgun (WGS) entry which is preliminary data.</text>
</comment>
<accession>A0A4C1YED2</accession>
<name>A0A4C1YED2_EUMVA</name>
<keyword evidence="3" id="KW-1185">Reference proteome</keyword>
<evidence type="ECO:0000313" key="3">
    <source>
        <dbReference type="Proteomes" id="UP000299102"/>
    </source>
</evidence>
<dbReference type="Proteomes" id="UP000299102">
    <property type="component" value="Unassembled WGS sequence"/>
</dbReference>
<dbReference type="EMBL" id="BGZK01001166">
    <property type="protein sequence ID" value="GBP73212.1"/>
    <property type="molecule type" value="Genomic_DNA"/>
</dbReference>
<evidence type="ECO:0000313" key="2">
    <source>
        <dbReference type="EMBL" id="GBP73212.1"/>
    </source>
</evidence>
<reference evidence="2 3" key="1">
    <citation type="journal article" date="2019" name="Commun. Biol.">
        <title>The bagworm genome reveals a unique fibroin gene that provides high tensile strength.</title>
        <authorList>
            <person name="Kono N."/>
            <person name="Nakamura H."/>
            <person name="Ohtoshi R."/>
            <person name="Tomita M."/>
            <person name="Numata K."/>
            <person name="Arakawa K."/>
        </authorList>
    </citation>
    <scope>NUCLEOTIDE SEQUENCE [LARGE SCALE GENOMIC DNA]</scope>
</reference>
<organism evidence="2 3">
    <name type="scientific">Eumeta variegata</name>
    <name type="common">Bagworm moth</name>
    <name type="synonym">Eumeta japonica</name>
    <dbReference type="NCBI Taxonomy" id="151549"/>
    <lineage>
        <taxon>Eukaryota</taxon>
        <taxon>Metazoa</taxon>
        <taxon>Ecdysozoa</taxon>
        <taxon>Arthropoda</taxon>
        <taxon>Hexapoda</taxon>
        <taxon>Insecta</taxon>
        <taxon>Pterygota</taxon>
        <taxon>Neoptera</taxon>
        <taxon>Endopterygota</taxon>
        <taxon>Lepidoptera</taxon>
        <taxon>Glossata</taxon>
        <taxon>Ditrysia</taxon>
        <taxon>Tineoidea</taxon>
        <taxon>Psychidae</taxon>
        <taxon>Oiketicinae</taxon>
        <taxon>Eumeta</taxon>
    </lineage>
</organism>
<feature type="region of interest" description="Disordered" evidence="1">
    <location>
        <begin position="23"/>
        <end position="43"/>
    </location>
</feature>
<dbReference type="AlphaFoldDB" id="A0A4C1YED2"/>